<dbReference type="KEGG" id="rgi:RGI145_03315"/>
<feature type="transmembrane region" description="Helical" evidence="1">
    <location>
        <begin position="6"/>
        <end position="29"/>
    </location>
</feature>
<accession>A0A1L7AC06</accession>
<feature type="transmembrane region" description="Helical" evidence="1">
    <location>
        <begin position="72"/>
        <end position="90"/>
    </location>
</feature>
<name>A0A1L7AC06_9PROT</name>
<evidence type="ECO:0000256" key="1">
    <source>
        <dbReference type="SAM" id="Phobius"/>
    </source>
</evidence>
<reference evidence="2 3" key="1">
    <citation type="submission" date="2016-05" db="EMBL/GenBank/DDBJ databases">
        <title>Complete Genome and Methylome Analysis of Psychrotrophic Bacterial Isolates from Antarctic Lake Untersee.</title>
        <authorList>
            <person name="Fomenkov A."/>
            <person name="Akimov V.N."/>
            <person name="Vasilyeva L.V."/>
            <person name="Andersen D."/>
            <person name="Vincze T."/>
            <person name="Roberts R.J."/>
        </authorList>
    </citation>
    <scope>NUCLEOTIDE SEQUENCE [LARGE SCALE GENOMIC DNA]</scope>
    <source>
        <strain evidence="2 3">U14-5</strain>
    </source>
</reference>
<dbReference type="EMBL" id="CP015583">
    <property type="protein sequence ID" value="APT56283.1"/>
    <property type="molecule type" value="Genomic_DNA"/>
</dbReference>
<protein>
    <submittedName>
        <fullName evidence="2">Uncharacterized protein</fullName>
    </submittedName>
</protein>
<keyword evidence="1" id="KW-0812">Transmembrane</keyword>
<gene>
    <name evidence="2" type="ORF">RGI145_03315</name>
</gene>
<organism evidence="2 3">
    <name type="scientific">Roseomonas gilardii</name>
    <dbReference type="NCBI Taxonomy" id="257708"/>
    <lineage>
        <taxon>Bacteria</taxon>
        <taxon>Pseudomonadati</taxon>
        <taxon>Pseudomonadota</taxon>
        <taxon>Alphaproteobacteria</taxon>
        <taxon>Acetobacterales</taxon>
        <taxon>Roseomonadaceae</taxon>
        <taxon>Roseomonas</taxon>
    </lineage>
</organism>
<keyword evidence="1" id="KW-1133">Transmembrane helix</keyword>
<dbReference type="AlphaFoldDB" id="A0A1L7AC06"/>
<feature type="transmembrane region" description="Helical" evidence="1">
    <location>
        <begin position="41"/>
        <end position="60"/>
    </location>
</feature>
<evidence type="ECO:0000313" key="3">
    <source>
        <dbReference type="Proteomes" id="UP000185494"/>
    </source>
</evidence>
<sequence length="96" mass="10718">MEEFSLPLLLILLPPRLLAIIAAFPIAVIPLNIAENDGFNLTINLLFGAATFVIFRAASFRWPLRPLSYQSLLLPLATITLLAWAFLVALEVHMHH</sequence>
<dbReference type="Proteomes" id="UP000185494">
    <property type="component" value="Chromosome 1"/>
</dbReference>
<evidence type="ECO:0000313" key="2">
    <source>
        <dbReference type="EMBL" id="APT56283.1"/>
    </source>
</evidence>
<keyword evidence="1" id="KW-0472">Membrane</keyword>
<proteinExistence type="predicted"/>